<evidence type="ECO:0000313" key="3">
    <source>
        <dbReference type="EMBL" id="PTC31248.1"/>
    </source>
</evidence>
<dbReference type="SUPFAM" id="SSF54637">
    <property type="entry name" value="Thioesterase/thiol ester dehydrase-isomerase"/>
    <property type="match status" value="1"/>
</dbReference>
<evidence type="ECO:0000313" key="6">
    <source>
        <dbReference type="Proteomes" id="UP000240476"/>
    </source>
</evidence>
<reference evidence="3 6" key="2">
    <citation type="submission" date="2018-03" db="EMBL/GenBank/DDBJ databases">
        <title>Draft genome sequence of the type strain of Pseudomonas palleroniana LMG 23076, isolated from rice in Cameroon.</title>
        <authorList>
            <person name="Tambong J.T."/>
        </authorList>
    </citation>
    <scope>NUCLEOTIDE SEQUENCE [LARGE SCALE GENOMIC DNA]</scope>
    <source>
        <strain evidence="3 6">LMG 23076</strain>
    </source>
</reference>
<sequence>MRYEVFNTALELINSNATVHVEVDAVAPIFDEHFPGYPIVPGAFTVGFVLACCRQLLSQNAVRVKRVVFIKPITPGACLQLQFSGLDLPEAKEIGFVLKTSHSIHCRGSVMYD</sequence>
<feature type="domain" description="ApeI dehydratase-like" evidence="1">
    <location>
        <begin position="15"/>
        <end position="106"/>
    </location>
</feature>
<evidence type="ECO:0000313" key="4">
    <source>
        <dbReference type="EMBL" id="SEE97276.1"/>
    </source>
</evidence>
<dbReference type="AlphaFoldDB" id="A0A1H5N6W8"/>
<keyword evidence="6" id="KW-1185">Reference proteome</keyword>
<dbReference type="EMBL" id="FNUA01000002">
    <property type="protein sequence ID" value="SEE97276.1"/>
    <property type="molecule type" value="Genomic_DNA"/>
</dbReference>
<protein>
    <recommendedName>
        <fullName evidence="1">ApeI dehydratase-like domain-containing protein</fullName>
    </recommendedName>
</protein>
<evidence type="ECO:0000313" key="7">
    <source>
        <dbReference type="Proteomes" id="UP000423257"/>
    </source>
</evidence>
<evidence type="ECO:0000259" key="1">
    <source>
        <dbReference type="Pfam" id="PF22818"/>
    </source>
</evidence>
<dbReference type="EMBL" id="VZPQ01000001">
    <property type="protein sequence ID" value="KAB0569726.1"/>
    <property type="molecule type" value="Genomic_DNA"/>
</dbReference>
<name>A0A1H5N6W8_9PSED</name>
<dbReference type="Proteomes" id="UP000199129">
    <property type="component" value="Unassembled WGS sequence"/>
</dbReference>
<dbReference type="EMBL" id="PYWX01000011">
    <property type="protein sequence ID" value="PTC31248.1"/>
    <property type="molecule type" value="Genomic_DNA"/>
</dbReference>
<dbReference type="Proteomes" id="UP000240476">
    <property type="component" value="Unassembled WGS sequence"/>
</dbReference>
<gene>
    <name evidence="3" type="ORF">C9383_03195</name>
    <name evidence="2" type="ORF">F7R03_00920</name>
    <name evidence="4" type="ORF">SAMN04490198_3948</name>
</gene>
<reference evidence="4 5" key="1">
    <citation type="submission" date="2016-10" db="EMBL/GenBank/DDBJ databases">
        <authorList>
            <person name="de Groot N.N."/>
        </authorList>
    </citation>
    <scope>NUCLEOTIDE SEQUENCE [LARGE SCALE GENOMIC DNA]</scope>
    <source>
        <strain evidence="4 5">BS3265</strain>
    </source>
</reference>
<reference evidence="2 7" key="3">
    <citation type="submission" date="2019-09" db="EMBL/GenBank/DDBJ databases">
        <title>Draft genome sequences of 48 bacterial type strains from the CCUG.</title>
        <authorList>
            <person name="Tunovic T."/>
            <person name="Pineiro-Iglesias B."/>
            <person name="Unosson C."/>
            <person name="Inganas E."/>
            <person name="Ohlen M."/>
            <person name="Cardew S."/>
            <person name="Jensie-Markopoulos S."/>
            <person name="Salva-Serra F."/>
            <person name="Jaen-Luchoro D."/>
            <person name="Karlsson R."/>
            <person name="Svensson-Stadler L."/>
            <person name="Chun J."/>
            <person name="Moore E."/>
        </authorList>
    </citation>
    <scope>NUCLEOTIDE SEQUENCE [LARGE SCALE GENOMIC DNA]</scope>
    <source>
        <strain evidence="2 7">CCUG 51524</strain>
    </source>
</reference>
<dbReference type="InterPro" id="IPR054545">
    <property type="entry name" value="ApeI-like"/>
</dbReference>
<organism evidence="4 5">
    <name type="scientific">Pseudomonas palleroniana</name>
    <dbReference type="NCBI Taxonomy" id="191390"/>
    <lineage>
        <taxon>Bacteria</taxon>
        <taxon>Pseudomonadati</taxon>
        <taxon>Pseudomonadota</taxon>
        <taxon>Gammaproteobacteria</taxon>
        <taxon>Pseudomonadales</taxon>
        <taxon>Pseudomonadaceae</taxon>
        <taxon>Pseudomonas</taxon>
    </lineage>
</organism>
<evidence type="ECO:0000313" key="5">
    <source>
        <dbReference type="Proteomes" id="UP000199129"/>
    </source>
</evidence>
<evidence type="ECO:0000313" key="2">
    <source>
        <dbReference type="EMBL" id="KAB0569726.1"/>
    </source>
</evidence>
<dbReference type="Pfam" id="PF22818">
    <property type="entry name" value="ApeI-like"/>
    <property type="match status" value="1"/>
</dbReference>
<proteinExistence type="predicted"/>
<dbReference type="Gene3D" id="3.10.129.10">
    <property type="entry name" value="Hotdog Thioesterase"/>
    <property type="match status" value="1"/>
</dbReference>
<dbReference type="Proteomes" id="UP000423257">
    <property type="component" value="Unassembled WGS sequence"/>
</dbReference>
<dbReference type="RefSeq" id="WP_090369706.1">
    <property type="nucleotide sequence ID" value="NZ_FNUA01000002.1"/>
</dbReference>
<accession>A0A1H5N6W8</accession>
<dbReference type="InterPro" id="IPR029069">
    <property type="entry name" value="HotDog_dom_sf"/>
</dbReference>